<feature type="transmembrane region" description="Helical" evidence="1">
    <location>
        <begin position="39"/>
        <end position="57"/>
    </location>
</feature>
<keyword evidence="1" id="KW-1133">Transmembrane helix</keyword>
<feature type="transmembrane region" description="Helical" evidence="1">
    <location>
        <begin position="6"/>
        <end position="27"/>
    </location>
</feature>
<dbReference type="AlphaFoldDB" id="A0A1F4TTW0"/>
<protein>
    <submittedName>
        <fullName evidence="2">Uncharacterized protein</fullName>
    </submittedName>
</protein>
<name>A0A1F4TTW0_UNCSA</name>
<evidence type="ECO:0000313" key="2">
    <source>
        <dbReference type="EMBL" id="OGC36077.1"/>
    </source>
</evidence>
<keyword evidence="1" id="KW-0812">Transmembrane</keyword>
<accession>A0A1F4TTW0</accession>
<sequence>MDTTLIIMTLGGLGYFCGFLTVVTGILKAKLIIHKSLAAATVFFATAHVLYVLYVYFTLMN</sequence>
<comment type="caution">
    <text evidence="2">The sequence shown here is derived from an EMBL/GenBank/DDBJ whole genome shotgun (WGS) entry which is preliminary data.</text>
</comment>
<dbReference type="Proteomes" id="UP000178951">
    <property type="component" value="Unassembled WGS sequence"/>
</dbReference>
<proteinExistence type="predicted"/>
<dbReference type="EMBL" id="MEUF01000019">
    <property type="protein sequence ID" value="OGC36077.1"/>
    <property type="molecule type" value="Genomic_DNA"/>
</dbReference>
<dbReference type="STRING" id="1802583.A2311_00480"/>
<evidence type="ECO:0000256" key="1">
    <source>
        <dbReference type="SAM" id="Phobius"/>
    </source>
</evidence>
<keyword evidence="1" id="KW-0472">Membrane</keyword>
<reference evidence="2 3" key="1">
    <citation type="journal article" date="2016" name="Nat. Commun.">
        <title>Thousands of microbial genomes shed light on interconnected biogeochemical processes in an aquifer system.</title>
        <authorList>
            <person name="Anantharaman K."/>
            <person name="Brown C.T."/>
            <person name="Hug L.A."/>
            <person name="Sharon I."/>
            <person name="Castelle C.J."/>
            <person name="Probst A.J."/>
            <person name="Thomas B.C."/>
            <person name="Singh A."/>
            <person name="Wilkins M.J."/>
            <person name="Karaoz U."/>
            <person name="Brodie E.L."/>
            <person name="Williams K.H."/>
            <person name="Hubbard S.S."/>
            <person name="Banfield J.F."/>
        </authorList>
    </citation>
    <scope>NUCLEOTIDE SEQUENCE [LARGE SCALE GENOMIC DNA]</scope>
</reference>
<gene>
    <name evidence="2" type="ORF">A2311_00480</name>
</gene>
<evidence type="ECO:0000313" key="3">
    <source>
        <dbReference type="Proteomes" id="UP000178951"/>
    </source>
</evidence>
<organism evidence="2 3">
    <name type="scientific">candidate division WOR-1 bacterium RIFOXYB2_FULL_48_7</name>
    <dbReference type="NCBI Taxonomy" id="1802583"/>
    <lineage>
        <taxon>Bacteria</taxon>
        <taxon>Bacillati</taxon>
        <taxon>Saganbacteria</taxon>
    </lineage>
</organism>